<reference evidence="1 2" key="1">
    <citation type="journal article" date="2015" name="Plant Pathol. J.">
        <title>Isolation and Genomic Characterization of the T4-Like Bacteriophage PM2 Infecting Pectobacterium carotovorum subsp. carotovorum.</title>
        <authorList>
            <person name="Lim J.A."/>
            <person name="Lee D.H."/>
            <person name="Heu S."/>
        </authorList>
    </citation>
    <scope>NUCLEOTIDE SEQUENCE [LARGE SCALE GENOMIC DNA]</scope>
</reference>
<protein>
    <submittedName>
        <fullName evidence="1">Uncharacterized protein</fullName>
    </submittedName>
</protein>
<organism evidence="1 2">
    <name type="scientific">Pectobacterium bacteriophage PM2</name>
    <dbReference type="NCBI Taxonomy" id="1429794"/>
    <lineage>
        <taxon>Viruses</taxon>
        <taxon>Duplodnaviria</taxon>
        <taxon>Heunggongvirae</taxon>
        <taxon>Uroviricota</taxon>
        <taxon>Caudoviricetes</taxon>
        <taxon>Pantevenvirales</taxon>
        <taxon>Straboviridae</taxon>
        <taxon>Tevenvirinae</taxon>
        <taxon>Mosugukvirus</taxon>
        <taxon>Mosugukvirus pm2</taxon>
    </lineage>
</organism>
<sequence>MKIQELLSQLKKFAEFKEFYGFVVNPSGSFSQSYTLDACMIADIKEEDGLFSLRINYLNDIEEPHLISSTLDALNDNEILKNLSYSEVLYQCKELMTQCNIDYCMNQF</sequence>
<keyword evidence="2" id="KW-1185">Reference proteome</keyword>
<accession>A0A0A0PZG7</accession>
<evidence type="ECO:0000313" key="2">
    <source>
        <dbReference type="Proteomes" id="UP000030739"/>
    </source>
</evidence>
<evidence type="ECO:0000313" key="1">
    <source>
        <dbReference type="EMBL" id="AHY25064.1"/>
    </source>
</evidence>
<gene>
    <name evidence="1" type="ORF">PM2_102</name>
</gene>
<dbReference type="KEGG" id="vg:26637995"/>
<proteinExistence type="predicted"/>
<dbReference type="RefSeq" id="YP_009211523.1">
    <property type="nucleotide sequence ID" value="NC_028940.1"/>
</dbReference>
<dbReference type="EMBL" id="KF835987">
    <property type="protein sequence ID" value="AHY25064.1"/>
    <property type="molecule type" value="Genomic_DNA"/>
</dbReference>
<dbReference type="Proteomes" id="UP000030739">
    <property type="component" value="Segment"/>
</dbReference>
<name>A0A0A0PZG7_9CAUD</name>
<dbReference type="GeneID" id="26637995"/>